<feature type="coiled-coil region" evidence="1">
    <location>
        <begin position="152"/>
        <end position="301"/>
    </location>
</feature>
<name>A4S2K9_OSTLU</name>
<proteinExistence type="predicted"/>
<evidence type="ECO:0000313" key="2">
    <source>
        <dbReference type="EMBL" id="ABO97840.1"/>
    </source>
</evidence>
<protein>
    <submittedName>
        <fullName evidence="2">Uncharacterized protein</fullName>
    </submittedName>
</protein>
<dbReference type="RefSeq" id="XP_001419547.1">
    <property type="nucleotide sequence ID" value="XM_001419510.1"/>
</dbReference>
<dbReference type="Proteomes" id="UP000001568">
    <property type="component" value="Chromosome 9"/>
</dbReference>
<evidence type="ECO:0000256" key="1">
    <source>
        <dbReference type="SAM" id="Coils"/>
    </source>
</evidence>
<organism evidence="2 3">
    <name type="scientific">Ostreococcus lucimarinus (strain CCE9901)</name>
    <dbReference type="NCBI Taxonomy" id="436017"/>
    <lineage>
        <taxon>Eukaryota</taxon>
        <taxon>Viridiplantae</taxon>
        <taxon>Chlorophyta</taxon>
        <taxon>Mamiellophyceae</taxon>
        <taxon>Mamiellales</taxon>
        <taxon>Bathycoccaceae</taxon>
        <taxon>Ostreococcus</taxon>
    </lineage>
</organism>
<accession>A4S2K9</accession>
<reference evidence="2 3" key="1">
    <citation type="journal article" date="2007" name="Proc. Natl. Acad. Sci. U.S.A.">
        <title>The tiny eukaryote Ostreococcus provides genomic insights into the paradox of plankton speciation.</title>
        <authorList>
            <person name="Palenik B."/>
            <person name="Grimwood J."/>
            <person name="Aerts A."/>
            <person name="Rouze P."/>
            <person name="Salamov A."/>
            <person name="Putnam N."/>
            <person name="Dupont C."/>
            <person name="Jorgensen R."/>
            <person name="Derelle E."/>
            <person name="Rombauts S."/>
            <person name="Zhou K."/>
            <person name="Otillar R."/>
            <person name="Merchant S.S."/>
            <person name="Podell S."/>
            <person name="Gaasterland T."/>
            <person name="Napoli C."/>
            <person name="Gendler K."/>
            <person name="Manuell A."/>
            <person name="Tai V."/>
            <person name="Vallon O."/>
            <person name="Piganeau G."/>
            <person name="Jancek S."/>
            <person name="Heijde M."/>
            <person name="Jabbari K."/>
            <person name="Bowler C."/>
            <person name="Lohr M."/>
            <person name="Robbens S."/>
            <person name="Werner G."/>
            <person name="Dubchak I."/>
            <person name="Pazour G.J."/>
            <person name="Ren Q."/>
            <person name="Paulsen I."/>
            <person name="Delwiche C."/>
            <person name="Schmutz J."/>
            <person name="Rokhsar D."/>
            <person name="Van de Peer Y."/>
            <person name="Moreau H."/>
            <person name="Grigoriev I.V."/>
        </authorList>
    </citation>
    <scope>NUCLEOTIDE SEQUENCE [LARGE SCALE GENOMIC DNA]</scope>
    <source>
        <strain evidence="2 3">CCE9901</strain>
    </source>
</reference>
<keyword evidence="3" id="KW-1185">Reference proteome</keyword>
<evidence type="ECO:0000313" key="3">
    <source>
        <dbReference type="Proteomes" id="UP000001568"/>
    </source>
</evidence>
<dbReference type="Gramene" id="ABO97840">
    <property type="protein sequence ID" value="ABO97840"/>
    <property type="gene ID" value="OSTLU_33488"/>
</dbReference>
<dbReference type="AlphaFoldDB" id="A4S2K9"/>
<dbReference type="OrthoDB" id="10533290at2759"/>
<feature type="coiled-coil region" evidence="1">
    <location>
        <begin position="68"/>
        <end position="109"/>
    </location>
</feature>
<keyword evidence="1" id="KW-0175">Coiled coil</keyword>
<gene>
    <name evidence="2" type="ORF">OSTLU_33488</name>
</gene>
<dbReference type="GeneID" id="5003668"/>
<dbReference type="KEGG" id="olu:OSTLU_33488"/>
<sequence length="423" mass="47203">MELREAREALERAQTTGRGLEALERAVAERDLEIFKRDDELRALREEVGRLRTREDDAGETMMVSASIADANTRAANAEEGARAMREALKDAETKNARERAALMDELRESRALAAKHAREAHAREEANASSSGRIDEVVFMRKELDAMAKKVSIAEAVAEKLERIVAQKSEEVFNATQERDALRKKLKTTSETIDSLEREWLEFNRQGLSAQKALSAENEELHKIVDDLKSAEKDGFAEAAGEIEELKARLRTFESESGVSNRSVDRNLARESITSLRSKVRELKGDIEAKDAQIEDLRNALSQKSIIEAVNAEKDAVITALQAQINASNSAAPRSDSEFAVSTQNDGDIDVLDELQTVAKTLRRENAGLRRELEDVDPDVLEECIALSRRVTAQNSLLASYEERLVRYTDQLGIPFTPEARP</sequence>
<dbReference type="OMA" id="WLEFNRQ"/>
<dbReference type="HOGENOM" id="CLU_649553_0_0_1"/>
<dbReference type="EMBL" id="CP000589">
    <property type="protein sequence ID" value="ABO97840.1"/>
    <property type="molecule type" value="Genomic_DNA"/>
</dbReference>